<reference evidence="2" key="1">
    <citation type="journal article" date="2019" name="Int. J. Syst. Evol. Microbiol.">
        <title>The Global Catalogue of Microorganisms (GCM) 10K type strain sequencing project: providing services to taxonomists for standard genome sequencing and annotation.</title>
        <authorList>
            <consortium name="The Broad Institute Genomics Platform"/>
            <consortium name="The Broad Institute Genome Sequencing Center for Infectious Disease"/>
            <person name="Wu L."/>
            <person name="Ma J."/>
        </authorList>
    </citation>
    <scope>NUCLEOTIDE SEQUENCE [LARGE SCALE GENOMIC DNA]</scope>
    <source>
        <strain evidence="2">JCM 31920</strain>
    </source>
</reference>
<comment type="caution">
    <text evidence="1">The sequence shown here is derived from an EMBL/GenBank/DDBJ whole genome shotgun (WGS) entry which is preliminary data.</text>
</comment>
<keyword evidence="2" id="KW-1185">Reference proteome</keyword>
<accession>A0ABP8M4X5</accession>
<dbReference type="Gene3D" id="2.60.40.4140">
    <property type="match status" value="1"/>
</dbReference>
<dbReference type="EMBL" id="BAABEY010000032">
    <property type="protein sequence ID" value="GAA4444578.1"/>
    <property type="molecule type" value="Genomic_DNA"/>
</dbReference>
<dbReference type="Pfam" id="PF15418">
    <property type="entry name" value="DUF4625"/>
    <property type="match status" value="1"/>
</dbReference>
<dbReference type="RefSeq" id="WP_345031575.1">
    <property type="nucleotide sequence ID" value="NZ_BAABEY010000032.1"/>
</dbReference>
<dbReference type="InterPro" id="IPR027829">
    <property type="entry name" value="DUF4625"/>
</dbReference>
<organism evidence="1 2">
    <name type="scientific">Ravibacter arvi</name>
    <dbReference type="NCBI Taxonomy" id="2051041"/>
    <lineage>
        <taxon>Bacteria</taxon>
        <taxon>Pseudomonadati</taxon>
        <taxon>Bacteroidota</taxon>
        <taxon>Cytophagia</taxon>
        <taxon>Cytophagales</taxon>
        <taxon>Spirosomataceae</taxon>
        <taxon>Ravibacter</taxon>
    </lineage>
</organism>
<name>A0ABP8M4X5_9BACT</name>
<proteinExistence type="predicted"/>
<evidence type="ECO:0000313" key="2">
    <source>
        <dbReference type="Proteomes" id="UP001501508"/>
    </source>
</evidence>
<gene>
    <name evidence="1" type="ORF">GCM10023091_34990</name>
</gene>
<protein>
    <submittedName>
        <fullName evidence="1">DUF4625 domain-containing protein</fullName>
    </submittedName>
</protein>
<sequence length="148" mass="16236">MKHLVAFCIPFLVALQFSCKNDDPAVTDKEPPVITVEKPVMEASYTAGSQISFEAVIEDNQELAVYQIEIHDDHDGHSHGRMAASPFSYRKSFQLTGKKATVTETIAIPADAAPGEYHFIVTAIDKANNATNFADGSTKEIHIEITEK</sequence>
<dbReference type="Proteomes" id="UP001501508">
    <property type="component" value="Unassembled WGS sequence"/>
</dbReference>
<evidence type="ECO:0000313" key="1">
    <source>
        <dbReference type="EMBL" id="GAA4444578.1"/>
    </source>
</evidence>